<feature type="region of interest" description="Disordered" evidence="1">
    <location>
        <begin position="251"/>
        <end position="270"/>
    </location>
</feature>
<gene>
    <name evidence="3" type="ORF">PCOR1329_LOCUS46994</name>
</gene>
<dbReference type="InterPro" id="IPR001107">
    <property type="entry name" value="Band_7"/>
</dbReference>
<dbReference type="Pfam" id="PF01145">
    <property type="entry name" value="Band_7"/>
    <property type="match status" value="1"/>
</dbReference>
<dbReference type="PANTHER" id="PTHR14165:SF3">
    <property type="entry name" value="MAJOR VAULT PROTEIN"/>
    <property type="match status" value="1"/>
</dbReference>
<dbReference type="Gene3D" id="3.30.479.30">
    <property type="entry name" value="Band 7 domain"/>
    <property type="match status" value="1"/>
</dbReference>
<evidence type="ECO:0000313" key="3">
    <source>
        <dbReference type="EMBL" id="CAK0856640.1"/>
    </source>
</evidence>
<sequence length="825" mass="91997">MMFAGATTLGGAAAAYCLGKKNMVFLGKDEQLRVEQMTEVVVHRGPGLKVLTPFAYRSAKVEKATMLGVTDYAKVRDKVDGSEKVIKGPQLLFLGAYEAVVENGQGLSLSATEYVRVVNQVTGDVSVERGPSIWFPKAQERGEKGTAVNLSSTEYVRIEDRATGMERVEQGPLVWFPGPLEKGTKGSGLSLSSTEYVLVVDKRTGEKRVQPGPCVWFPGPSETGTKAAGISLSSTEFVLVEDSLTGDRRVERGPRVWFPGPHETGSRGDATSLGATEYVAVEDALTGDKKLVRGPCVWFPSPYDTVSSTKTAIALQDDEYVRLKDGHSGKRWIQKGKALVFLEPTWEVERASIRKAMVLKAYEYVRLVDATTGKVTTHRGEATVFPGPDEEPLDGDKISAIDLKVNEYVKIIDQATGDIRVEAGTTQVFLGPHEKVLDGGKKKAVEVDGEHAALVRNKSTGQLRLVTESQLFVPGPHESIEAVQELVKLADHEAIIVKDKDGVFHYHYGSDEKRAPDQPRCFFLPPYAEVVKLCWSRGRRRECRDLYIERFDTRAQYMSFEFNCRTKDNVELILEGTFFWEVTDLPRMVRATGDTSGDLCNHARSQFIKHVAKVTLKEFMDDLQSISNKVHQEDSEFYATRGVKVHSLEVTAYRCADASTSEVLQQIIQETTNRMNRLSQAESENEVKLYRMQGEIDQERLNGQLLEIQHGHAQAEARVCGKSEADRAAAFVDGLKDHVPKLEDIRGRQRYTATGRAAFCHGVRDLLCCLAVVPFLLFLPCCAQVHLRLQGCMCIRMHVYVCMNVRMHTCMYAYMHARTYACMYE</sequence>
<dbReference type="InterPro" id="IPR039059">
    <property type="entry name" value="MVP"/>
</dbReference>
<feature type="domain" description="Band 7" evidence="2">
    <location>
        <begin position="548"/>
        <end position="672"/>
    </location>
</feature>
<keyword evidence="4" id="KW-1185">Reference proteome</keyword>
<dbReference type="PANTHER" id="PTHR14165">
    <property type="entry name" value="MAJOR VAULT PROTEIN"/>
    <property type="match status" value="1"/>
</dbReference>
<proteinExistence type="predicted"/>
<name>A0ABN9UBD4_9DINO</name>
<evidence type="ECO:0000256" key="1">
    <source>
        <dbReference type="SAM" id="MobiDB-lite"/>
    </source>
</evidence>
<comment type="caution">
    <text evidence="3">The sequence shown here is derived from an EMBL/GenBank/DDBJ whole genome shotgun (WGS) entry which is preliminary data.</text>
</comment>
<dbReference type="EMBL" id="CAUYUJ010015657">
    <property type="protein sequence ID" value="CAK0856640.1"/>
    <property type="molecule type" value="Genomic_DNA"/>
</dbReference>
<accession>A0ABN9UBD4</accession>
<dbReference type="InterPro" id="IPR036013">
    <property type="entry name" value="Band_7/SPFH_dom_sf"/>
</dbReference>
<protein>
    <recommendedName>
        <fullName evidence="2">Band 7 domain-containing protein</fullName>
    </recommendedName>
</protein>
<evidence type="ECO:0000313" key="4">
    <source>
        <dbReference type="Proteomes" id="UP001189429"/>
    </source>
</evidence>
<dbReference type="SUPFAM" id="SSF117892">
    <property type="entry name" value="Band 7/SPFH domain"/>
    <property type="match status" value="1"/>
</dbReference>
<reference evidence="3" key="1">
    <citation type="submission" date="2023-10" db="EMBL/GenBank/DDBJ databases">
        <authorList>
            <person name="Chen Y."/>
            <person name="Shah S."/>
            <person name="Dougan E. K."/>
            <person name="Thang M."/>
            <person name="Chan C."/>
        </authorList>
    </citation>
    <scope>NUCLEOTIDE SEQUENCE [LARGE SCALE GENOMIC DNA]</scope>
</reference>
<organism evidence="3 4">
    <name type="scientific">Prorocentrum cordatum</name>
    <dbReference type="NCBI Taxonomy" id="2364126"/>
    <lineage>
        <taxon>Eukaryota</taxon>
        <taxon>Sar</taxon>
        <taxon>Alveolata</taxon>
        <taxon>Dinophyceae</taxon>
        <taxon>Prorocentrales</taxon>
        <taxon>Prorocentraceae</taxon>
        <taxon>Prorocentrum</taxon>
    </lineage>
</organism>
<dbReference type="Proteomes" id="UP001189429">
    <property type="component" value="Unassembled WGS sequence"/>
</dbReference>
<evidence type="ECO:0000259" key="2">
    <source>
        <dbReference type="Pfam" id="PF01145"/>
    </source>
</evidence>